<name>A0AA86RXV6_9FABA</name>
<reference evidence="1" key="1">
    <citation type="submission" date="2023-10" db="EMBL/GenBank/DDBJ databases">
        <authorList>
            <person name="Domelevo Entfellner J.-B."/>
        </authorList>
    </citation>
    <scope>NUCLEOTIDE SEQUENCE</scope>
</reference>
<organism evidence="1 2">
    <name type="scientific">Sphenostylis stenocarpa</name>
    <dbReference type="NCBI Taxonomy" id="92480"/>
    <lineage>
        <taxon>Eukaryota</taxon>
        <taxon>Viridiplantae</taxon>
        <taxon>Streptophyta</taxon>
        <taxon>Embryophyta</taxon>
        <taxon>Tracheophyta</taxon>
        <taxon>Spermatophyta</taxon>
        <taxon>Magnoliopsida</taxon>
        <taxon>eudicotyledons</taxon>
        <taxon>Gunneridae</taxon>
        <taxon>Pentapetalae</taxon>
        <taxon>rosids</taxon>
        <taxon>fabids</taxon>
        <taxon>Fabales</taxon>
        <taxon>Fabaceae</taxon>
        <taxon>Papilionoideae</taxon>
        <taxon>50 kb inversion clade</taxon>
        <taxon>NPAAA clade</taxon>
        <taxon>indigoferoid/millettioid clade</taxon>
        <taxon>Phaseoleae</taxon>
        <taxon>Sphenostylis</taxon>
    </lineage>
</organism>
<sequence>MEVLLGSSWVRPTDWTKQKRGLVACGGLTNIISREEVLFLFLPPITFALTLIKSWGYKIDLVAREW</sequence>
<gene>
    <name evidence="1" type="ORF">AYBTSS11_LOCUS2961</name>
</gene>
<evidence type="ECO:0000313" key="1">
    <source>
        <dbReference type="EMBL" id="CAJ1893287.1"/>
    </source>
</evidence>
<accession>A0AA86RXV6</accession>
<evidence type="ECO:0000313" key="2">
    <source>
        <dbReference type="Proteomes" id="UP001189624"/>
    </source>
</evidence>
<protein>
    <submittedName>
        <fullName evidence="1">Uncharacterized protein</fullName>
    </submittedName>
</protein>
<proteinExistence type="predicted"/>
<dbReference type="AlphaFoldDB" id="A0AA86RXV6"/>
<dbReference type="Gramene" id="rna-AYBTSS11_LOCUS2961">
    <property type="protein sequence ID" value="CAJ1893287.1"/>
    <property type="gene ID" value="gene-AYBTSS11_LOCUS2961"/>
</dbReference>
<keyword evidence="2" id="KW-1185">Reference proteome</keyword>
<dbReference type="EMBL" id="OY731398">
    <property type="protein sequence ID" value="CAJ1893287.1"/>
    <property type="molecule type" value="Genomic_DNA"/>
</dbReference>
<dbReference type="Proteomes" id="UP001189624">
    <property type="component" value="Chromosome 1"/>
</dbReference>